<dbReference type="EMBL" id="BOQP01000067">
    <property type="protein sequence ID" value="GIM84459.1"/>
    <property type="molecule type" value="Genomic_DNA"/>
</dbReference>
<feature type="region of interest" description="Disordered" evidence="4">
    <location>
        <begin position="89"/>
        <end position="145"/>
    </location>
</feature>
<dbReference type="Proteomes" id="UP000680865">
    <property type="component" value="Unassembled WGS sequence"/>
</dbReference>
<feature type="compositionally biased region" description="Gly residues" evidence="4">
    <location>
        <begin position="107"/>
        <end position="121"/>
    </location>
</feature>
<keyword evidence="2" id="KW-0378">Hydrolase</keyword>
<dbReference type="AlphaFoldDB" id="A0A919T4X9"/>
<organism evidence="6 7">
    <name type="scientific">Winogradskya consettensis</name>
    <dbReference type="NCBI Taxonomy" id="113560"/>
    <lineage>
        <taxon>Bacteria</taxon>
        <taxon>Bacillati</taxon>
        <taxon>Actinomycetota</taxon>
        <taxon>Actinomycetes</taxon>
        <taxon>Micromonosporales</taxon>
        <taxon>Micromonosporaceae</taxon>
        <taxon>Winogradskya</taxon>
    </lineage>
</organism>
<evidence type="ECO:0000313" key="7">
    <source>
        <dbReference type="Proteomes" id="UP000680865"/>
    </source>
</evidence>
<dbReference type="Pfam" id="PF00041">
    <property type="entry name" value="fn3"/>
    <property type="match status" value="7"/>
</dbReference>
<dbReference type="Gene3D" id="2.60.40.10">
    <property type="entry name" value="Immunoglobulins"/>
    <property type="match status" value="7"/>
</dbReference>
<keyword evidence="3" id="KW-0624">Polysaccharide degradation</keyword>
<gene>
    <name evidence="6" type="ORF">Aco04nite_91490</name>
</gene>
<dbReference type="GO" id="GO:0000272">
    <property type="term" value="P:polysaccharide catabolic process"/>
    <property type="evidence" value="ECO:0007669"/>
    <property type="project" value="UniProtKB-KW"/>
</dbReference>
<comment type="caution">
    <text evidence="6">The sequence shown here is derived from an EMBL/GenBank/DDBJ whole genome shotgun (WGS) entry which is preliminary data.</text>
</comment>
<feature type="domain" description="Fibronectin type-III" evidence="5">
    <location>
        <begin position="591"/>
        <end position="685"/>
    </location>
</feature>
<evidence type="ECO:0000256" key="2">
    <source>
        <dbReference type="ARBA" id="ARBA00023295"/>
    </source>
</evidence>
<dbReference type="PROSITE" id="PS50853">
    <property type="entry name" value="FN3"/>
    <property type="match status" value="7"/>
</dbReference>
<dbReference type="SMART" id="SM00060">
    <property type="entry name" value="FN3"/>
    <property type="match status" value="7"/>
</dbReference>
<keyword evidence="7" id="KW-1185">Reference proteome</keyword>
<feature type="domain" description="Fibronectin type-III" evidence="5">
    <location>
        <begin position="231"/>
        <end position="320"/>
    </location>
</feature>
<feature type="domain" description="Fibronectin type-III" evidence="5">
    <location>
        <begin position="686"/>
        <end position="772"/>
    </location>
</feature>
<keyword evidence="2" id="KW-0326">Glycosidase</keyword>
<dbReference type="InterPro" id="IPR013783">
    <property type="entry name" value="Ig-like_fold"/>
</dbReference>
<evidence type="ECO:0000259" key="5">
    <source>
        <dbReference type="PROSITE" id="PS50853"/>
    </source>
</evidence>
<accession>A0A919T4X9</accession>
<feature type="domain" description="Fibronectin type-III" evidence="5">
    <location>
        <begin position="411"/>
        <end position="500"/>
    </location>
</feature>
<keyword evidence="1" id="KW-0677">Repeat</keyword>
<protein>
    <recommendedName>
        <fullName evidence="5">Fibronectin type-III domain-containing protein</fullName>
    </recommendedName>
</protein>
<evidence type="ECO:0000256" key="3">
    <source>
        <dbReference type="ARBA" id="ARBA00023326"/>
    </source>
</evidence>
<dbReference type="GO" id="GO:0016798">
    <property type="term" value="F:hydrolase activity, acting on glycosyl bonds"/>
    <property type="evidence" value="ECO:0007669"/>
    <property type="project" value="UniProtKB-KW"/>
</dbReference>
<evidence type="ECO:0000313" key="6">
    <source>
        <dbReference type="EMBL" id="GIM84459.1"/>
    </source>
</evidence>
<dbReference type="SUPFAM" id="SSF49265">
    <property type="entry name" value="Fibronectin type III"/>
    <property type="match status" value="4"/>
</dbReference>
<reference evidence="6" key="1">
    <citation type="submission" date="2021-03" db="EMBL/GenBank/DDBJ databases">
        <title>Whole genome shotgun sequence of Actinoplanes consettensis NBRC 14913.</title>
        <authorList>
            <person name="Komaki H."/>
            <person name="Tamura T."/>
        </authorList>
    </citation>
    <scope>NUCLEOTIDE SEQUENCE</scope>
    <source>
        <strain evidence="6">NBRC 14913</strain>
    </source>
</reference>
<feature type="region of interest" description="Disordered" evidence="4">
    <location>
        <begin position="886"/>
        <end position="921"/>
    </location>
</feature>
<name>A0A919T4X9_9ACTN</name>
<dbReference type="InterPro" id="IPR050964">
    <property type="entry name" value="Striated_Muscle_Regulatory"/>
</dbReference>
<feature type="domain" description="Fibronectin type-III" evidence="5">
    <location>
        <begin position="501"/>
        <end position="590"/>
    </location>
</feature>
<feature type="domain" description="Fibronectin type-III" evidence="5">
    <location>
        <begin position="776"/>
        <end position="869"/>
    </location>
</feature>
<keyword evidence="3" id="KW-0119">Carbohydrate metabolism</keyword>
<evidence type="ECO:0000256" key="1">
    <source>
        <dbReference type="ARBA" id="ARBA00022737"/>
    </source>
</evidence>
<dbReference type="InterPro" id="IPR036116">
    <property type="entry name" value="FN3_sf"/>
</dbReference>
<feature type="compositionally biased region" description="Low complexity" evidence="4">
    <location>
        <begin position="93"/>
        <end position="106"/>
    </location>
</feature>
<sequence length="921" mass="85876">MVGAGGGAGYPARAHIGGNAAEVTGTLTLPVGTASLYVLVGLAGTGDNHGTSTGGAGSGIFALDSSNAVLAKLVIAGGGGGGSYNGDGGNAGSAGTSDNAQAVSGPGSPGVGSTGGAGGTGNYAPGTAGGSNNPSAKSIAAGGTGGAVPGGARGGGGGGGYGGGGGGGGSRGSILSSNVAGGGGGSSFASSALSSASIAVQAGTGGVQLPGLVASDGSTGSVVMTFNGVASPGSPTAVSATPGDSQASVSFTAPVSDGGEPITSYTVTSNPGGVTQSCPSSPCVVTGLTNGTAYTFTVHATNVNGDSTESTASAAVTPALAPTAPAGVTATAGNGQASVSFAAPSSNGGSAITSYTVTASPGGFTASCPSSPCVVTGLDNGTSYTFTVHATNAVGDSPESTASSVTTPIGQPGVPTDVTAAPGDSQVSVSFAAPSSNGGSAITSYTVTASPGGFTASCPSSPCVVTGLGNGTSYTFTVHATNAIGDSTDSNASSAVTPASLPGAPTAVSATAGHAGAGVSFTAPAGDGGSAITSYTVTASPGGHTASCPSSPCAVTGLSNGTSYTFTVHATNAIGDSAESPASASVTPVDVPSAPTIAVTPGDRQVSVSFTPPAAQGSAITGYEVSLDGGPWTTLQSTTTNGMVTATVADLINGTTYGIRVRAVNDQGPSLASAEQSATAAAVPGVPTAVSATRGNASASVSFTPPADNGGSAVTSYTVTSTPGGITATCPSSPCVINGLSNGTSYTFTTRATNATGNSASSSASAAVTPATVAAAPGALTVQRGDGAATLVFRVPVNTGGEPITGYEYSLDDGSTWNTLTVTGGASLTATVPGLANGTTYPVRIRARSSVGAGAATAAVQVTPAAVPGVPTAAVVTGGAGRAIVSFSTPSSTGGGQPSPPTRSPRRPMVSPQTVQPPPAP</sequence>
<proteinExistence type="predicted"/>
<feature type="domain" description="Fibronectin type-III" evidence="5">
    <location>
        <begin position="321"/>
        <end position="410"/>
    </location>
</feature>
<evidence type="ECO:0000256" key="4">
    <source>
        <dbReference type="SAM" id="MobiDB-lite"/>
    </source>
</evidence>
<dbReference type="InterPro" id="IPR003961">
    <property type="entry name" value="FN3_dom"/>
</dbReference>
<dbReference type="CDD" id="cd00063">
    <property type="entry name" value="FN3"/>
    <property type="match status" value="7"/>
</dbReference>
<dbReference type="PANTHER" id="PTHR13817:SF73">
    <property type="entry name" value="FIBRONECTIN TYPE-III DOMAIN-CONTAINING PROTEIN"/>
    <property type="match status" value="1"/>
</dbReference>
<dbReference type="PANTHER" id="PTHR13817">
    <property type="entry name" value="TITIN"/>
    <property type="match status" value="1"/>
</dbReference>